<comment type="caution">
    <text evidence="2">The sequence shown here is derived from an EMBL/GenBank/DDBJ whole genome shotgun (WGS) entry which is preliminary data.</text>
</comment>
<evidence type="ECO:0000256" key="1">
    <source>
        <dbReference type="SAM" id="Phobius"/>
    </source>
</evidence>
<dbReference type="AlphaFoldDB" id="A0A0W0V1K1"/>
<dbReference type="PATRIC" id="fig|454.4.peg.3026"/>
<dbReference type="Gene3D" id="3.90.226.10">
    <property type="entry name" value="2-enoyl-CoA Hydratase, Chain A, domain 1"/>
    <property type="match status" value="1"/>
</dbReference>
<protein>
    <recommendedName>
        <fullName evidence="4">Clp protease</fullName>
    </recommendedName>
</protein>
<evidence type="ECO:0000313" key="3">
    <source>
        <dbReference type="Proteomes" id="UP000054761"/>
    </source>
</evidence>
<keyword evidence="3" id="KW-1185">Reference proteome</keyword>
<evidence type="ECO:0000313" key="2">
    <source>
        <dbReference type="EMBL" id="KTD13982.1"/>
    </source>
</evidence>
<name>A0A0W0V1K1_9GAMM</name>
<feature type="transmembrane region" description="Helical" evidence="1">
    <location>
        <begin position="22"/>
        <end position="40"/>
    </location>
</feature>
<reference evidence="2 3" key="1">
    <citation type="submission" date="2015-11" db="EMBL/GenBank/DDBJ databases">
        <title>Genomic analysis of 38 Legionella species identifies large and diverse effector repertoires.</title>
        <authorList>
            <person name="Burstein D."/>
            <person name="Amaro F."/>
            <person name="Zusman T."/>
            <person name="Lifshitz Z."/>
            <person name="Cohen O."/>
            <person name="Gilbert J.A."/>
            <person name="Pupko T."/>
            <person name="Shuman H.A."/>
            <person name="Segal G."/>
        </authorList>
    </citation>
    <scope>NUCLEOTIDE SEQUENCE [LARGE SCALE GENOMIC DNA]</scope>
    <source>
        <strain evidence="2 3">Bercovier 4</strain>
    </source>
</reference>
<dbReference type="OrthoDB" id="5935280at2"/>
<keyword evidence="1" id="KW-0812">Transmembrane</keyword>
<keyword evidence="1" id="KW-1133">Transmembrane helix</keyword>
<sequence>MNIVNRYISSHWKGNLSLGKSFWINFILLTYAFTQLIEHVIPSPSTINSCRLLVGILTSWGLIYLWQFVGCWRSARLYKATSKDSFSGIAVQLTLIGSLFYVAHIFPGYSEYIRISTGKDDFSKYQLKVSEGEILLSGYFGYGLDDDIKRILEQNDDIWNISLSSRGGRIAVAKNIAKLIKDYKIVTYTSSTCESACVIAFIAGSKRILGDGARIGLHSYNFPGLTKKENLSFSLADKKLYKKIGVTDSFIKKAFKTPADQMWHPSERELIKNHIITHQIKEGKLIGVNKAE</sequence>
<dbReference type="EMBL" id="LNYH01000151">
    <property type="protein sequence ID" value="KTD13982.1"/>
    <property type="molecule type" value="Genomic_DNA"/>
</dbReference>
<feature type="transmembrane region" description="Helical" evidence="1">
    <location>
        <begin position="52"/>
        <end position="69"/>
    </location>
</feature>
<evidence type="ECO:0008006" key="4">
    <source>
        <dbReference type="Google" id="ProtNLM"/>
    </source>
</evidence>
<organism evidence="2 3">
    <name type="scientific">Legionella israelensis</name>
    <dbReference type="NCBI Taxonomy" id="454"/>
    <lineage>
        <taxon>Bacteria</taxon>
        <taxon>Pseudomonadati</taxon>
        <taxon>Pseudomonadota</taxon>
        <taxon>Gammaproteobacteria</taxon>
        <taxon>Legionellales</taxon>
        <taxon>Legionellaceae</taxon>
        <taxon>Legionella</taxon>
    </lineage>
</organism>
<feature type="transmembrane region" description="Helical" evidence="1">
    <location>
        <begin position="89"/>
        <end position="109"/>
    </location>
</feature>
<dbReference type="RefSeq" id="WP_058503028.1">
    <property type="nucleotide sequence ID" value="NZ_CAAAJA010000036.1"/>
</dbReference>
<dbReference type="InterPro" id="IPR029045">
    <property type="entry name" value="ClpP/crotonase-like_dom_sf"/>
</dbReference>
<dbReference type="STRING" id="454.Lisr_2758"/>
<gene>
    <name evidence="2" type="ORF">Lisr_2758</name>
</gene>
<dbReference type="Proteomes" id="UP000054761">
    <property type="component" value="Unassembled WGS sequence"/>
</dbReference>
<proteinExistence type="predicted"/>
<accession>A0A0W0V1K1</accession>
<dbReference type="SUPFAM" id="SSF52096">
    <property type="entry name" value="ClpP/crotonase"/>
    <property type="match status" value="1"/>
</dbReference>
<keyword evidence="1" id="KW-0472">Membrane</keyword>